<dbReference type="InterPro" id="IPR003740">
    <property type="entry name" value="YitT"/>
</dbReference>
<dbReference type="InterPro" id="IPR015867">
    <property type="entry name" value="N-reg_PII/ATP_PRibTrfase_C"/>
</dbReference>
<dbReference type="Proteomes" id="UP000637720">
    <property type="component" value="Unassembled WGS sequence"/>
</dbReference>
<keyword evidence="4 6" id="KW-1133">Transmembrane helix</keyword>
<dbReference type="Pfam" id="PF02588">
    <property type="entry name" value="YitT_membrane"/>
    <property type="match status" value="1"/>
</dbReference>
<dbReference type="InterPro" id="IPR019264">
    <property type="entry name" value="DUF2179"/>
</dbReference>
<feature type="transmembrane region" description="Helical" evidence="6">
    <location>
        <begin position="45"/>
        <end position="67"/>
    </location>
</feature>
<evidence type="ECO:0000256" key="1">
    <source>
        <dbReference type="ARBA" id="ARBA00004651"/>
    </source>
</evidence>
<reference evidence="8" key="1">
    <citation type="journal article" date="2014" name="Int. J. Syst. Evol. Microbiol.">
        <title>Complete genome sequence of Corynebacterium casei LMG S-19264T (=DSM 44701T), isolated from a smear-ripened cheese.</title>
        <authorList>
            <consortium name="US DOE Joint Genome Institute (JGI-PGF)"/>
            <person name="Walter F."/>
            <person name="Albersmeier A."/>
            <person name="Kalinowski J."/>
            <person name="Ruckert C."/>
        </authorList>
    </citation>
    <scope>NUCLEOTIDE SEQUENCE</scope>
    <source>
        <strain evidence="8">JCM 14719</strain>
    </source>
</reference>
<feature type="transmembrane region" description="Helical" evidence="6">
    <location>
        <begin position="74"/>
        <end position="92"/>
    </location>
</feature>
<dbReference type="PANTHER" id="PTHR33545:SF10">
    <property type="entry name" value="UPF0750 MEMBRANE PROTEIN YPJC"/>
    <property type="match status" value="1"/>
</dbReference>
<reference evidence="8" key="2">
    <citation type="submission" date="2020-09" db="EMBL/GenBank/DDBJ databases">
        <authorList>
            <person name="Sun Q."/>
            <person name="Ohkuma M."/>
        </authorList>
    </citation>
    <scope>NUCLEOTIDE SEQUENCE</scope>
    <source>
        <strain evidence="8">JCM 14719</strain>
    </source>
</reference>
<protein>
    <submittedName>
        <fullName evidence="8">Membrane protein</fullName>
    </submittedName>
</protein>
<dbReference type="GO" id="GO:0005886">
    <property type="term" value="C:plasma membrane"/>
    <property type="evidence" value="ECO:0007669"/>
    <property type="project" value="UniProtKB-SubCell"/>
</dbReference>
<keyword evidence="5 6" id="KW-0472">Membrane</keyword>
<dbReference type="Pfam" id="PF10035">
    <property type="entry name" value="DUF2179"/>
    <property type="match status" value="1"/>
</dbReference>
<evidence type="ECO:0000256" key="3">
    <source>
        <dbReference type="ARBA" id="ARBA00022692"/>
    </source>
</evidence>
<dbReference type="CDD" id="cd16380">
    <property type="entry name" value="YitT_C"/>
    <property type="match status" value="1"/>
</dbReference>
<organism evidence="8 9">
    <name type="scientific">Calditerricola satsumensis</name>
    <dbReference type="NCBI Taxonomy" id="373054"/>
    <lineage>
        <taxon>Bacteria</taxon>
        <taxon>Bacillati</taxon>
        <taxon>Bacillota</taxon>
        <taxon>Bacilli</taxon>
        <taxon>Bacillales</taxon>
        <taxon>Bacillaceae</taxon>
        <taxon>Calditerricola</taxon>
    </lineage>
</organism>
<dbReference type="InterPro" id="IPR051461">
    <property type="entry name" value="UPF0750_membrane"/>
</dbReference>
<feature type="transmembrane region" description="Helical" evidence="6">
    <location>
        <begin position="104"/>
        <end position="122"/>
    </location>
</feature>
<sequence length="285" mass="31223">MGIRLKNLLAITVGCAIFSFGLNYFTIANGLAEGGFTGITLLANYIFGFDPGVVNLLLNLPLFFIGWKVLGRTSMIYTIYGVTAVSVFLWVFEDFREPLHGDLLLAALYAGVTVGLGLGLVFRYGGTTGGVDILARLAQKYLGWTIGRTMFLFDLFVIGASAYYIGREKAMYTLVAVFVGARVIDFVQEVAYSAKAAIIVSEATAEIARRILHEMERGATLLKGKGGYTGAERDVLYVVVSRNEIQRLKALVHQVDPYAFVAIQDVRDVHGEGFTLDEHKRPIEG</sequence>
<evidence type="ECO:0000256" key="6">
    <source>
        <dbReference type="SAM" id="Phobius"/>
    </source>
</evidence>
<dbReference type="EMBL" id="BMOF01000010">
    <property type="protein sequence ID" value="GGJ96239.1"/>
    <property type="molecule type" value="Genomic_DNA"/>
</dbReference>
<evidence type="ECO:0000259" key="7">
    <source>
        <dbReference type="Pfam" id="PF10035"/>
    </source>
</evidence>
<proteinExistence type="predicted"/>
<evidence type="ECO:0000256" key="5">
    <source>
        <dbReference type="ARBA" id="ARBA00023136"/>
    </source>
</evidence>
<comment type="subcellular location">
    <subcellularLocation>
        <location evidence="1">Cell membrane</location>
        <topology evidence="1">Multi-pass membrane protein</topology>
    </subcellularLocation>
</comment>
<keyword evidence="2" id="KW-1003">Cell membrane</keyword>
<evidence type="ECO:0000313" key="8">
    <source>
        <dbReference type="EMBL" id="GGJ96239.1"/>
    </source>
</evidence>
<keyword evidence="3 6" id="KW-0812">Transmembrane</keyword>
<dbReference type="PIRSF" id="PIRSF006483">
    <property type="entry name" value="Membrane_protein_YitT"/>
    <property type="match status" value="1"/>
</dbReference>
<accession>A0A8J3B850</accession>
<name>A0A8J3B850_9BACI</name>
<feature type="transmembrane region" description="Helical" evidence="6">
    <location>
        <begin position="142"/>
        <end position="164"/>
    </location>
</feature>
<evidence type="ECO:0000313" key="9">
    <source>
        <dbReference type="Proteomes" id="UP000637720"/>
    </source>
</evidence>
<dbReference type="PANTHER" id="PTHR33545">
    <property type="entry name" value="UPF0750 MEMBRANE PROTEIN YITT-RELATED"/>
    <property type="match status" value="1"/>
</dbReference>
<comment type="caution">
    <text evidence="8">The sequence shown here is derived from an EMBL/GenBank/DDBJ whole genome shotgun (WGS) entry which is preliminary data.</text>
</comment>
<keyword evidence="9" id="KW-1185">Reference proteome</keyword>
<feature type="transmembrane region" description="Helical" evidence="6">
    <location>
        <begin position="7"/>
        <end position="25"/>
    </location>
</feature>
<evidence type="ECO:0000256" key="2">
    <source>
        <dbReference type="ARBA" id="ARBA00022475"/>
    </source>
</evidence>
<dbReference type="AlphaFoldDB" id="A0A8J3B850"/>
<feature type="domain" description="DUF2179" evidence="7">
    <location>
        <begin position="217"/>
        <end position="271"/>
    </location>
</feature>
<dbReference type="Gene3D" id="3.30.70.120">
    <property type="match status" value="1"/>
</dbReference>
<evidence type="ECO:0000256" key="4">
    <source>
        <dbReference type="ARBA" id="ARBA00022989"/>
    </source>
</evidence>
<gene>
    <name evidence="8" type="primary">ypjC</name>
    <name evidence="8" type="ORF">GCM10007043_07650</name>
</gene>